<dbReference type="EMBL" id="LMYN01000026">
    <property type="protein sequence ID" value="KSA02483.1"/>
    <property type="molecule type" value="Genomic_DNA"/>
</dbReference>
<organism evidence="3 4">
    <name type="scientific">Debaryomyces fabryi</name>
    <dbReference type="NCBI Taxonomy" id="58627"/>
    <lineage>
        <taxon>Eukaryota</taxon>
        <taxon>Fungi</taxon>
        <taxon>Dikarya</taxon>
        <taxon>Ascomycota</taxon>
        <taxon>Saccharomycotina</taxon>
        <taxon>Pichiomycetes</taxon>
        <taxon>Debaryomycetaceae</taxon>
        <taxon>Debaryomyces</taxon>
    </lineage>
</organism>
<sequence>MKGQNQNSRGSSNPRAGANGHRRSNSRYNTGNYQNISQGQQSNNEESINSDKLLHLVAKSIGKKCIATVSSGARYQGLLVSADLSSQQGQDVSSPLSIVLQSPQIFSKSLIDEKSNSDKANEIPEKLIIQAKDLMDLEVSNVDVNEPATKDLNPRSVSPTSGANTASPPAANESKFKTDTDISGRLQIKERELQRWVPEEDSTAFALEDDTFNNSSATWDQFKVNEEKFGVESSYDEHLYTTRINTAAPDYHARLRKAEKIAKEIENQTTGNRHVLEERGIEVDDSGIDEEDKYSGVDRRGDELMAALRNANISTESTSSNILNTPGKYVPPRQRAAQYHDDPAIISSSAAQPGKKPADSQQKVAETPINPKVNNMSSKPDSIPPKPQVSNQHNESFRLNAQSEINSLREFSANFKIPHQMPTDLLPILSKDKLKQDEILNKQKEQQLLKAQRKEQKQAELAKLTNSLTDVSAQEQSQPQQRKKMDPTRPAFKLNPKAAAFTPSSKHTQLSPNPPKASFHKAPNNPSPRMGNQRPFTSGSGSSVGSNANAKRHYQISPADFFGGVNRIPTKEGQEQKAKDFKFAFNLFITTKKRAAADHSPVNFEKTFYTPPTWNSTIDDTYDKLFPSPNTIRGPGMGLPTSNSMPFMPSPMMGAPSPVIPGGFSGMPGTPNGNKFTLSPQQQQQQQAAAAMAAHFQQQQFHAAMMYQQQQFSGVPPGQPPMPMYGPGGEPPFLPPGGFMMPPGNFNAGGSPVNGNVMMNPSPYNNVSGNQMNANYNNHHQGSSSGNRRYNNHHNQTSQHGHKRGSNA</sequence>
<dbReference type="RefSeq" id="XP_015468585.1">
    <property type="nucleotide sequence ID" value="XM_015610586.1"/>
</dbReference>
<feature type="region of interest" description="Disordered" evidence="1">
    <location>
        <begin position="145"/>
        <end position="181"/>
    </location>
</feature>
<feature type="compositionally biased region" description="Polar residues" evidence="1">
    <location>
        <begin position="26"/>
        <end position="46"/>
    </location>
</feature>
<dbReference type="GO" id="GO:0003729">
    <property type="term" value="F:mRNA binding"/>
    <property type="evidence" value="ECO:0007669"/>
    <property type="project" value="TreeGrafter"/>
</dbReference>
<dbReference type="OrthoDB" id="2275718at2759"/>
<dbReference type="GO" id="GO:0010494">
    <property type="term" value="C:cytoplasmic stress granule"/>
    <property type="evidence" value="ECO:0007669"/>
    <property type="project" value="TreeGrafter"/>
</dbReference>
<proteinExistence type="predicted"/>
<feature type="region of interest" description="Disordered" evidence="1">
    <location>
        <begin position="465"/>
        <end position="548"/>
    </location>
</feature>
<protein>
    <recommendedName>
        <fullName evidence="2">LsmAD domain-containing protein</fullName>
    </recommendedName>
</protein>
<dbReference type="PANTHER" id="PTHR12854">
    <property type="entry name" value="ATAXIN 2-RELATED"/>
    <property type="match status" value="1"/>
</dbReference>
<evidence type="ECO:0000313" key="4">
    <source>
        <dbReference type="Proteomes" id="UP000054251"/>
    </source>
</evidence>
<dbReference type="InterPro" id="IPR025852">
    <property type="entry name" value="SM_dom_ATX"/>
</dbReference>
<feature type="compositionally biased region" description="Polar residues" evidence="1">
    <location>
        <begin position="1"/>
        <end position="14"/>
    </location>
</feature>
<dbReference type="Pfam" id="PF14438">
    <property type="entry name" value="SM-ATX"/>
    <property type="match status" value="1"/>
</dbReference>
<feature type="domain" description="LsmAD" evidence="2">
    <location>
        <begin position="229"/>
        <end position="300"/>
    </location>
</feature>
<feature type="region of interest" description="Disordered" evidence="1">
    <location>
        <begin position="1"/>
        <end position="46"/>
    </location>
</feature>
<evidence type="ECO:0000313" key="3">
    <source>
        <dbReference type="EMBL" id="KSA02483.1"/>
    </source>
</evidence>
<dbReference type="AlphaFoldDB" id="A0A0V1Q1Z1"/>
<dbReference type="SMART" id="SM01272">
    <property type="entry name" value="LsmAD"/>
    <property type="match status" value="1"/>
</dbReference>
<accession>A0A0V1Q1Z1</accession>
<dbReference type="InterPro" id="IPR045117">
    <property type="entry name" value="ATXN2-like"/>
</dbReference>
<dbReference type="GO" id="GO:0034063">
    <property type="term" value="P:stress granule assembly"/>
    <property type="evidence" value="ECO:0007669"/>
    <property type="project" value="TreeGrafter"/>
</dbReference>
<dbReference type="Proteomes" id="UP000054251">
    <property type="component" value="Unassembled WGS sequence"/>
</dbReference>
<gene>
    <name evidence="3" type="ORF">AC631_01756</name>
</gene>
<dbReference type="Pfam" id="PF06741">
    <property type="entry name" value="LsmAD"/>
    <property type="match status" value="1"/>
</dbReference>
<reference evidence="3 4" key="1">
    <citation type="submission" date="2015-11" db="EMBL/GenBank/DDBJ databases">
        <title>The genome of Debaryomyces fabryi.</title>
        <authorList>
            <person name="Tafer H."/>
            <person name="Lopandic K."/>
        </authorList>
    </citation>
    <scope>NUCLEOTIDE SEQUENCE [LARGE SCALE GENOMIC DNA]</scope>
    <source>
        <strain evidence="3 4">CBS 789</strain>
    </source>
</reference>
<dbReference type="InterPro" id="IPR009604">
    <property type="entry name" value="LsmAD_domain"/>
</dbReference>
<evidence type="ECO:0000259" key="2">
    <source>
        <dbReference type="SMART" id="SM01272"/>
    </source>
</evidence>
<feature type="compositionally biased region" description="Polar residues" evidence="1">
    <location>
        <begin position="502"/>
        <end position="511"/>
    </location>
</feature>
<feature type="region of interest" description="Disordered" evidence="1">
    <location>
        <begin position="317"/>
        <end position="336"/>
    </location>
</feature>
<dbReference type="GeneID" id="26838765"/>
<feature type="compositionally biased region" description="Polar residues" evidence="1">
    <location>
        <begin position="155"/>
        <end position="167"/>
    </location>
</feature>
<evidence type="ECO:0000256" key="1">
    <source>
        <dbReference type="SAM" id="MobiDB-lite"/>
    </source>
</evidence>
<feature type="compositionally biased region" description="Polar residues" evidence="1">
    <location>
        <begin position="760"/>
        <end position="799"/>
    </location>
</feature>
<dbReference type="PANTHER" id="PTHR12854:SF7">
    <property type="entry name" value="ATAXIN-2 HOMOLOG"/>
    <property type="match status" value="1"/>
</dbReference>
<feature type="compositionally biased region" description="Polar residues" evidence="1">
    <location>
        <begin position="465"/>
        <end position="480"/>
    </location>
</feature>
<feature type="region of interest" description="Disordered" evidence="1">
    <location>
        <begin position="760"/>
        <end position="808"/>
    </location>
</feature>
<comment type="caution">
    <text evidence="3">The sequence shown here is derived from an EMBL/GenBank/DDBJ whole genome shotgun (WGS) entry which is preliminary data.</text>
</comment>
<name>A0A0V1Q1Z1_9ASCO</name>
<feature type="region of interest" description="Disordered" evidence="1">
    <location>
        <begin position="347"/>
        <end position="392"/>
    </location>
</feature>
<keyword evidence="4" id="KW-1185">Reference proteome</keyword>